<keyword evidence="3" id="KW-1185">Reference proteome</keyword>
<comment type="caution">
    <text evidence="2">The sequence shown here is derived from an EMBL/GenBank/DDBJ whole genome shotgun (WGS) entry which is preliminary data.</text>
</comment>
<sequence length="168" mass="18802">MGNPPHGSKKYYEKLQANKERLATKRAVNFLKKPEIKKAVQKAARSNQRYRNLYGQTTRADHWMTEYNKLYYKHEAPLRGAGRAGAEPRQGAGLAQVREQRQGLAAKARRALALETKKDAPFMLVPPPPPAHPPPLLLPSSHGHGPPPWRAWGRAVPEGVVPLGWLIE</sequence>
<proteinExistence type="predicted"/>
<protein>
    <submittedName>
        <fullName evidence="2">Uncharacterized protein</fullName>
    </submittedName>
</protein>
<name>A0ABN9US34_9DINO</name>
<reference evidence="2" key="1">
    <citation type="submission" date="2023-10" db="EMBL/GenBank/DDBJ databases">
        <authorList>
            <person name="Chen Y."/>
            <person name="Shah S."/>
            <person name="Dougan E. K."/>
            <person name="Thang M."/>
            <person name="Chan C."/>
        </authorList>
    </citation>
    <scope>NUCLEOTIDE SEQUENCE [LARGE SCALE GENOMIC DNA]</scope>
</reference>
<feature type="non-terminal residue" evidence="2">
    <location>
        <position position="168"/>
    </location>
</feature>
<evidence type="ECO:0000313" key="2">
    <source>
        <dbReference type="EMBL" id="CAK0862844.1"/>
    </source>
</evidence>
<organism evidence="2 3">
    <name type="scientific">Prorocentrum cordatum</name>
    <dbReference type="NCBI Taxonomy" id="2364126"/>
    <lineage>
        <taxon>Eukaryota</taxon>
        <taxon>Sar</taxon>
        <taxon>Alveolata</taxon>
        <taxon>Dinophyceae</taxon>
        <taxon>Prorocentrales</taxon>
        <taxon>Prorocentraceae</taxon>
        <taxon>Prorocentrum</taxon>
    </lineage>
</organism>
<dbReference type="Proteomes" id="UP001189429">
    <property type="component" value="Unassembled WGS sequence"/>
</dbReference>
<evidence type="ECO:0000256" key="1">
    <source>
        <dbReference type="SAM" id="MobiDB-lite"/>
    </source>
</evidence>
<evidence type="ECO:0000313" key="3">
    <source>
        <dbReference type="Proteomes" id="UP001189429"/>
    </source>
</evidence>
<accession>A0ABN9US34</accession>
<feature type="region of interest" description="Disordered" evidence="1">
    <location>
        <begin position="80"/>
        <end position="99"/>
    </location>
</feature>
<gene>
    <name evidence="2" type="ORF">PCOR1329_LOCUS51162</name>
</gene>
<dbReference type="EMBL" id="CAUYUJ010016202">
    <property type="protein sequence ID" value="CAK0862844.1"/>
    <property type="molecule type" value="Genomic_DNA"/>
</dbReference>